<dbReference type="InterPro" id="IPR019585">
    <property type="entry name" value="Rpn7/CSN1"/>
</dbReference>
<dbReference type="InterPro" id="IPR045135">
    <property type="entry name" value="Rpn7_N"/>
</dbReference>
<organism evidence="10 11">
    <name type="scientific">Cylindrobasidium torrendii FP15055 ss-10</name>
    <dbReference type="NCBI Taxonomy" id="1314674"/>
    <lineage>
        <taxon>Eukaryota</taxon>
        <taxon>Fungi</taxon>
        <taxon>Dikarya</taxon>
        <taxon>Basidiomycota</taxon>
        <taxon>Agaricomycotina</taxon>
        <taxon>Agaricomycetes</taxon>
        <taxon>Agaricomycetidae</taxon>
        <taxon>Agaricales</taxon>
        <taxon>Marasmiineae</taxon>
        <taxon>Physalacriaceae</taxon>
        <taxon>Cylindrobasidium</taxon>
    </lineage>
</organism>
<dbReference type="SUPFAM" id="SSF46785">
    <property type="entry name" value="Winged helix' DNA-binding domain"/>
    <property type="match status" value="1"/>
</dbReference>
<proteinExistence type="inferred from homology"/>
<dbReference type="Proteomes" id="UP000054007">
    <property type="component" value="Unassembled WGS sequence"/>
</dbReference>
<evidence type="ECO:0000256" key="4">
    <source>
        <dbReference type="ARBA" id="ARBA00022490"/>
    </source>
</evidence>
<dbReference type="STRING" id="1314674.A0A0D7BUH6"/>
<name>A0A0D7BUH6_9AGAR</name>
<dbReference type="GO" id="GO:0005737">
    <property type="term" value="C:cytoplasm"/>
    <property type="evidence" value="ECO:0007669"/>
    <property type="project" value="UniProtKB-SubCell"/>
</dbReference>
<evidence type="ECO:0000313" key="11">
    <source>
        <dbReference type="Proteomes" id="UP000054007"/>
    </source>
</evidence>
<feature type="region of interest" description="Disordered" evidence="8">
    <location>
        <begin position="1"/>
        <end position="22"/>
    </location>
</feature>
<reference evidence="10 11" key="1">
    <citation type="journal article" date="2015" name="Fungal Genet. Biol.">
        <title>Evolution of novel wood decay mechanisms in Agaricales revealed by the genome sequences of Fistulina hepatica and Cylindrobasidium torrendii.</title>
        <authorList>
            <person name="Floudas D."/>
            <person name="Held B.W."/>
            <person name="Riley R."/>
            <person name="Nagy L.G."/>
            <person name="Koehler G."/>
            <person name="Ransdell A.S."/>
            <person name="Younus H."/>
            <person name="Chow J."/>
            <person name="Chiniquy J."/>
            <person name="Lipzen A."/>
            <person name="Tritt A."/>
            <person name="Sun H."/>
            <person name="Haridas S."/>
            <person name="LaButti K."/>
            <person name="Ohm R.A."/>
            <person name="Kues U."/>
            <person name="Blanchette R.A."/>
            <person name="Grigoriev I.V."/>
            <person name="Minto R.E."/>
            <person name="Hibbett D.S."/>
        </authorList>
    </citation>
    <scope>NUCLEOTIDE SEQUENCE [LARGE SCALE GENOMIC DNA]</scope>
    <source>
        <strain evidence="10 11">FP15055 ss-10</strain>
    </source>
</reference>
<accession>A0A0D7BUH6</accession>
<comment type="similarity">
    <text evidence="3">Belongs to the CSN1 family.</text>
</comment>
<dbReference type="PROSITE" id="PS50250">
    <property type="entry name" value="PCI"/>
    <property type="match status" value="1"/>
</dbReference>
<evidence type="ECO:0000313" key="10">
    <source>
        <dbReference type="EMBL" id="KIY73824.1"/>
    </source>
</evidence>
<dbReference type="Pfam" id="PF01399">
    <property type="entry name" value="PCI"/>
    <property type="match status" value="1"/>
</dbReference>
<comment type="subcellular location">
    <subcellularLocation>
        <location evidence="2">Cytoplasm</location>
    </subcellularLocation>
    <subcellularLocation>
        <location evidence="1">Nucleus</location>
    </subcellularLocation>
</comment>
<dbReference type="OrthoDB" id="422427at2759"/>
<feature type="coiled-coil region" evidence="7">
    <location>
        <begin position="115"/>
        <end position="142"/>
    </location>
</feature>
<evidence type="ECO:0000259" key="9">
    <source>
        <dbReference type="PROSITE" id="PS50250"/>
    </source>
</evidence>
<evidence type="ECO:0000256" key="8">
    <source>
        <dbReference type="SAM" id="MobiDB-lite"/>
    </source>
</evidence>
<sequence length="478" mass="53284">MDIDQPEDVQPGTSQPRRPSTVLVDDAHPFDLESYISNYSGRTVVDRLMHIIGICPTIAVDAFKLAIQHIHLSRDPTLYQQLSTAYEQATAQPDNTLPPISSLPMLDQEWIDKTLAKNNAERTKLENELKTYNNNMIKESIRMAHRDLGDFYRSVGDYPTALKHYTKSREFCSTGQHVLDMCLSVLELLIEQRNYGHIPTYVFKAEAALEAVNSAATANATNAAEAKKNQPDNSRIHSRLDLASSLASLGQGAHEKASYNLLRLGGTKDFGDWMGKIISPGDIAVYGTLCAMACLSRSGFKAQVLDNPTFGVYLEQEPYLRELVDAYMASKFQTVLSILEKYSTRHYIDVHLSSHVNLLAEKIKNKAVVLYFQPFSSIRLDRMSGAFGWTVDETEAQVVALIQTGSIQGRVDSQNKVLQVKAVDHRTDLLSRATKAGAEIQNANRKLLLRMKLQQADLVIKAPKGHQSNIGEFISVDQ</sequence>
<evidence type="ECO:0000256" key="7">
    <source>
        <dbReference type="SAM" id="Coils"/>
    </source>
</evidence>
<gene>
    <name evidence="10" type="ORF">CYLTODRAFT_416481</name>
</gene>
<evidence type="ECO:0000256" key="5">
    <source>
        <dbReference type="ARBA" id="ARBA00022790"/>
    </source>
</evidence>
<feature type="domain" description="PCI" evidence="9">
    <location>
        <begin position="253"/>
        <end position="425"/>
    </location>
</feature>
<dbReference type="EMBL" id="KN880433">
    <property type="protein sequence ID" value="KIY73824.1"/>
    <property type="molecule type" value="Genomic_DNA"/>
</dbReference>
<dbReference type="PANTHER" id="PTHR14145">
    <property type="entry name" value="26S PROTESOME SUBUNIT 6"/>
    <property type="match status" value="1"/>
</dbReference>
<keyword evidence="6" id="KW-0539">Nucleus</keyword>
<dbReference type="SMART" id="SM00088">
    <property type="entry name" value="PINT"/>
    <property type="match status" value="1"/>
</dbReference>
<keyword evidence="5" id="KW-0736">Signalosome</keyword>
<dbReference type="Gene3D" id="1.25.40.570">
    <property type="match status" value="1"/>
</dbReference>
<dbReference type="GO" id="GO:0008180">
    <property type="term" value="C:COP9 signalosome"/>
    <property type="evidence" value="ECO:0007669"/>
    <property type="project" value="UniProtKB-KW"/>
</dbReference>
<dbReference type="InterPro" id="IPR036390">
    <property type="entry name" value="WH_DNA-bd_sf"/>
</dbReference>
<dbReference type="InterPro" id="IPR000717">
    <property type="entry name" value="PCI_dom"/>
</dbReference>
<dbReference type="Pfam" id="PF10602">
    <property type="entry name" value="RPN7"/>
    <property type="match status" value="1"/>
</dbReference>
<dbReference type="AlphaFoldDB" id="A0A0D7BUH6"/>
<evidence type="ECO:0000256" key="1">
    <source>
        <dbReference type="ARBA" id="ARBA00004123"/>
    </source>
</evidence>
<keyword evidence="11" id="KW-1185">Reference proteome</keyword>
<evidence type="ECO:0000256" key="2">
    <source>
        <dbReference type="ARBA" id="ARBA00004496"/>
    </source>
</evidence>
<protein>
    <recommendedName>
        <fullName evidence="9">PCI domain-containing protein</fullName>
    </recommendedName>
</protein>
<evidence type="ECO:0000256" key="3">
    <source>
        <dbReference type="ARBA" id="ARBA00008793"/>
    </source>
</evidence>
<keyword evidence="7" id="KW-0175">Coiled coil</keyword>
<evidence type="ECO:0000256" key="6">
    <source>
        <dbReference type="ARBA" id="ARBA00023242"/>
    </source>
</evidence>
<dbReference type="PANTHER" id="PTHR14145:SF2">
    <property type="entry name" value="COP9 SIGNALOSOME COMPLEX SUBUNIT 1"/>
    <property type="match status" value="1"/>
</dbReference>
<keyword evidence="4" id="KW-0963">Cytoplasm</keyword>